<evidence type="ECO:0000256" key="2">
    <source>
        <dbReference type="ARBA" id="ARBA00022670"/>
    </source>
</evidence>
<evidence type="ECO:0000256" key="1">
    <source>
        <dbReference type="ARBA" id="ARBA00009179"/>
    </source>
</evidence>
<sequence length="465" mass="51345">MLKKGPSSRSGIWFVWAAVGAVVVLGFFAAPALAAQGGSRSPDQSLALFEQVYRFIQRNYVDEVDPDVLIQGALKGMFESLDDPHSAYLLPDQMRSLTDTTSGQFGGVGLYINKPFSSRDGGPVYIEVVSPIEGTPADRAGLEAGDRIKKVEGESTADLAVDEVVERLRGAPGSSVEVTILRGRDLEFPVTLTRAIIQIPTVRWGMIDSSTAFLRIIQFTPHTRDRVAEAIEDFRNEGYRSMVIDLRSNPGGLLDAVVDVADLFFDGGLVVETRGRVASENKRFNARSGRSVGDDITLAVLINDGSASASEILAAALKDRDRARLFGSTTYGKGSVQQVRGIGDGGFRLTMSRYYTPAGTDIDKKGISPHEEVKEARLSEEEQRAYIELRRENRFTDFVERTGDPSGGDIDRFVQELLREGVEIEADNLRRLVVAEVNRALHRDILFDLENDRVLRRALEYLRQR</sequence>
<evidence type="ECO:0000313" key="7">
    <source>
        <dbReference type="EMBL" id="POR02049.1"/>
    </source>
</evidence>
<dbReference type="InterPro" id="IPR029045">
    <property type="entry name" value="ClpP/crotonase-like_dom_sf"/>
</dbReference>
<comment type="caution">
    <text evidence="7">The sequence shown here is derived from an EMBL/GenBank/DDBJ whole genome shotgun (WGS) entry which is preliminary data.</text>
</comment>
<dbReference type="PROSITE" id="PS50106">
    <property type="entry name" value="PDZ"/>
    <property type="match status" value="1"/>
</dbReference>
<keyword evidence="3 5" id="KW-0378">Hydrolase</keyword>
<keyword evidence="2 5" id="KW-0645">Protease</keyword>
<dbReference type="SUPFAM" id="SSF50156">
    <property type="entry name" value="PDZ domain-like"/>
    <property type="match status" value="1"/>
</dbReference>
<dbReference type="Proteomes" id="UP000237350">
    <property type="component" value="Unassembled WGS sequence"/>
</dbReference>
<name>A0A2S4JR85_9SPIO</name>
<accession>A0A2S4JR85</accession>
<dbReference type="InterPro" id="IPR041489">
    <property type="entry name" value="PDZ_6"/>
</dbReference>
<dbReference type="RefSeq" id="WP_103680139.1">
    <property type="nucleotide sequence ID" value="NZ_LPWH01000063.1"/>
</dbReference>
<dbReference type="InterPro" id="IPR004447">
    <property type="entry name" value="Peptidase_S41A"/>
</dbReference>
<evidence type="ECO:0000256" key="4">
    <source>
        <dbReference type="ARBA" id="ARBA00022825"/>
    </source>
</evidence>
<dbReference type="InterPro" id="IPR005151">
    <property type="entry name" value="Tail-specific_protease"/>
</dbReference>
<dbReference type="InterPro" id="IPR001478">
    <property type="entry name" value="PDZ"/>
</dbReference>
<dbReference type="AlphaFoldDB" id="A0A2S4JR85"/>
<evidence type="ECO:0000313" key="8">
    <source>
        <dbReference type="Proteomes" id="UP000237350"/>
    </source>
</evidence>
<evidence type="ECO:0000256" key="3">
    <source>
        <dbReference type="ARBA" id="ARBA00022801"/>
    </source>
</evidence>
<dbReference type="NCBIfam" id="TIGR00225">
    <property type="entry name" value="prc"/>
    <property type="match status" value="1"/>
</dbReference>
<dbReference type="Pfam" id="PF17820">
    <property type="entry name" value="PDZ_6"/>
    <property type="match status" value="1"/>
</dbReference>
<dbReference type="GO" id="GO:0004175">
    <property type="term" value="F:endopeptidase activity"/>
    <property type="evidence" value="ECO:0007669"/>
    <property type="project" value="TreeGrafter"/>
</dbReference>
<dbReference type="Pfam" id="PF22694">
    <property type="entry name" value="CtpB_N-like"/>
    <property type="match status" value="1"/>
</dbReference>
<dbReference type="Gene3D" id="2.30.42.10">
    <property type="match status" value="1"/>
</dbReference>
<dbReference type="GO" id="GO:0007165">
    <property type="term" value="P:signal transduction"/>
    <property type="evidence" value="ECO:0007669"/>
    <property type="project" value="TreeGrafter"/>
</dbReference>
<dbReference type="InterPro" id="IPR036034">
    <property type="entry name" value="PDZ_sf"/>
</dbReference>
<dbReference type="InterPro" id="IPR055210">
    <property type="entry name" value="CtpA/B_N"/>
</dbReference>
<comment type="similarity">
    <text evidence="1 5">Belongs to the peptidase S41A family.</text>
</comment>
<dbReference type="Gene3D" id="3.90.226.10">
    <property type="entry name" value="2-enoyl-CoA Hydratase, Chain A, domain 1"/>
    <property type="match status" value="1"/>
</dbReference>
<gene>
    <name evidence="7" type="ORF">AU468_07295</name>
</gene>
<keyword evidence="8" id="KW-1185">Reference proteome</keyword>
<dbReference type="SUPFAM" id="SSF52096">
    <property type="entry name" value="ClpP/crotonase"/>
    <property type="match status" value="1"/>
</dbReference>
<dbReference type="OrthoDB" id="9812068at2"/>
<organism evidence="7 8">
    <name type="scientific">Alkalispirochaeta sphaeroplastigenens</name>
    <dbReference type="NCBI Taxonomy" id="1187066"/>
    <lineage>
        <taxon>Bacteria</taxon>
        <taxon>Pseudomonadati</taxon>
        <taxon>Spirochaetota</taxon>
        <taxon>Spirochaetia</taxon>
        <taxon>Spirochaetales</taxon>
        <taxon>Spirochaetaceae</taxon>
        <taxon>Alkalispirochaeta</taxon>
    </lineage>
</organism>
<dbReference type="SMART" id="SM00245">
    <property type="entry name" value="TSPc"/>
    <property type="match status" value="1"/>
</dbReference>
<dbReference type="CDD" id="cd06782">
    <property type="entry name" value="cpPDZ_CPP-like"/>
    <property type="match status" value="1"/>
</dbReference>
<feature type="domain" description="PDZ" evidence="6">
    <location>
        <begin position="94"/>
        <end position="173"/>
    </location>
</feature>
<dbReference type="Gene3D" id="3.30.750.44">
    <property type="match status" value="1"/>
</dbReference>
<dbReference type="PANTHER" id="PTHR32060">
    <property type="entry name" value="TAIL-SPECIFIC PROTEASE"/>
    <property type="match status" value="1"/>
</dbReference>
<proteinExistence type="inferred from homology"/>
<keyword evidence="4 5" id="KW-0720">Serine protease</keyword>
<protein>
    <submittedName>
        <fullName evidence="7">Peptidase S41</fullName>
    </submittedName>
</protein>
<dbReference type="GO" id="GO:0030288">
    <property type="term" value="C:outer membrane-bounded periplasmic space"/>
    <property type="evidence" value="ECO:0007669"/>
    <property type="project" value="TreeGrafter"/>
</dbReference>
<dbReference type="GO" id="GO:0008236">
    <property type="term" value="F:serine-type peptidase activity"/>
    <property type="evidence" value="ECO:0007669"/>
    <property type="project" value="UniProtKB-KW"/>
</dbReference>
<evidence type="ECO:0000256" key="5">
    <source>
        <dbReference type="RuleBase" id="RU004404"/>
    </source>
</evidence>
<dbReference type="Pfam" id="PF03572">
    <property type="entry name" value="Peptidase_S41"/>
    <property type="match status" value="1"/>
</dbReference>
<dbReference type="CDD" id="cd07560">
    <property type="entry name" value="Peptidase_S41_CPP"/>
    <property type="match status" value="1"/>
</dbReference>
<evidence type="ECO:0000259" key="6">
    <source>
        <dbReference type="PROSITE" id="PS50106"/>
    </source>
</evidence>
<dbReference type="SMART" id="SM00228">
    <property type="entry name" value="PDZ"/>
    <property type="match status" value="1"/>
</dbReference>
<reference evidence="8" key="1">
    <citation type="submission" date="2015-12" db="EMBL/GenBank/DDBJ databases">
        <authorList>
            <person name="Lodha T.D."/>
            <person name="Chintalapati S."/>
            <person name="Chintalapati V.R."/>
            <person name="Sravanthi T."/>
        </authorList>
    </citation>
    <scope>NUCLEOTIDE SEQUENCE [LARGE SCALE GENOMIC DNA]</scope>
    <source>
        <strain evidence="8">JC133</strain>
    </source>
</reference>
<dbReference type="PANTHER" id="PTHR32060:SF30">
    <property type="entry name" value="CARBOXY-TERMINAL PROCESSING PROTEASE CTPA"/>
    <property type="match status" value="1"/>
</dbReference>
<dbReference type="GO" id="GO:0006508">
    <property type="term" value="P:proteolysis"/>
    <property type="evidence" value="ECO:0007669"/>
    <property type="project" value="UniProtKB-KW"/>
</dbReference>
<dbReference type="EMBL" id="LPWH01000063">
    <property type="protein sequence ID" value="POR02049.1"/>
    <property type="molecule type" value="Genomic_DNA"/>
</dbReference>